<keyword evidence="7" id="KW-1278">Translocase</keyword>
<dbReference type="PROSITE" id="PS00211">
    <property type="entry name" value="ABC_TRANSPORTER_1"/>
    <property type="match status" value="1"/>
</dbReference>
<dbReference type="Pfam" id="PF00005">
    <property type="entry name" value="ABC_tran"/>
    <property type="match status" value="2"/>
</dbReference>
<dbReference type="InterPro" id="IPR050107">
    <property type="entry name" value="ABC_carbohydrate_import_ATPase"/>
</dbReference>
<keyword evidence="1" id="KW-0813">Transport</keyword>
<dbReference type="InterPro" id="IPR027417">
    <property type="entry name" value="P-loop_NTPase"/>
</dbReference>
<evidence type="ECO:0000259" key="9">
    <source>
        <dbReference type="PROSITE" id="PS50893"/>
    </source>
</evidence>
<evidence type="ECO:0000256" key="8">
    <source>
        <dbReference type="ARBA" id="ARBA00023136"/>
    </source>
</evidence>
<keyword evidence="3" id="KW-0762">Sugar transport</keyword>
<dbReference type="Gene3D" id="3.40.50.300">
    <property type="entry name" value="P-loop containing nucleotide triphosphate hydrolases"/>
    <property type="match status" value="2"/>
</dbReference>
<keyword evidence="11" id="KW-1185">Reference proteome</keyword>
<dbReference type="RefSeq" id="WP_378128548.1">
    <property type="nucleotide sequence ID" value="NZ_JBHSMI010000002.1"/>
</dbReference>
<dbReference type="Proteomes" id="UP001596113">
    <property type="component" value="Unassembled WGS sequence"/>
</dbReference>
<dbReference type="PROSITE" id="PS50893">
    <property type="entry name" value="ABC_TRANSPORTER_2"/>
    <property type="match status" value="2"/>
</dbReference>
<name>A0ABW0HME0_9BACL</name>
<dbReference type="EMBL" id="JBHSMI010000002">
    <property type="protein sequence ID" value="MFC5401207.1"/>
    <property type="molecule type" value="Genomic_DNA"/>
</dbReference>
<evidence type="ECO:0000313" key="11">
    <source>
        <dbReference type="Proteomes" id="UP001596113"/>
    </source>
</evidence>
<organism evidence="10 11">
    <name type="scientific">Cohnella soli</name>
    <dbReference type="NCBI Taxonomy" id="425005"/>
    <lineage>
        <taxon>Bacteria</taxon>
        <taxon>Bacillati</taxon>
        <taxon>Bacillota</taxon>
        <taxon>Bacilli</taxon>
        <taxon>Bacillales</taxon>
        <taxon>Paenibacillaceae</taxon>
        <taxon>Cohnella</taxon>
    </lineage>
</organism>
<dbReference type="PANTHER" id="PTHR43790">
    <property type="entry name" value="CARBOHYDRATE TRANSPORT ATP-BINDING PROTEIN MG119-RELATED"/>
    <property type="match status" value="1"/>
</dbReference>
<evidence type="ECO:0000256" key="5">
    <source>
        <dbReference type="ARBA" id="ARBA00022741"/>
    </source>
</evidence>
<gene>
    <name evidence="10" type="ORF">ACFPOF_00515</name>
</gene>
<sequence>MSNPAYRLQMKDINKSFSGNQVLYGVDLEVPAGNVLALLGENGAGKSTLMKILNGDYSLESGEIAIDGGIVVIDSPRQAVSRGIRVIYQELNYVKDTTVIENVLLGSFPRKWGAFFDWKTAESRTREVLGLLNANIDPYARVADLNIAEKQLVEIAKAFSTEAKILVMDEPTAALTSNETKNLFKVIRQLKEKGVSVIYISHRLEEIAEIADLVMVMQDGRRVGYGPVSEFSPSEIVRLMVGREVNQNLARKERSFGPAFLNVVKLSKEGSIRDVSFDLHKGEILGLYGLLGSGINDVTKAIFGAAPADGGQVVLDGKPRRFNAPHQAMKAGIAYVAADRKVSGLILDMSVKNNLTLANIRNYVRLGFMKDSAETQSVNEWVQKLAIKLSGGIEREVRYLSGGNQQKVILSRWLDRGAQVLILNEPTMGVDIGSRADIYRFLDEMRNNGLSIIVASSDMAELQAIADRVVVIRNGEVVSNIRADGITKEKLLASAMGVGVS</sequence>
<dbReference type="InterPro" id="IPR017871">
    <property type="entry name" value="ABC_transporter-like_CS"/>
</dbReference>
<keyword evidence="2" id="KW-1003">Cell membrane</keyword>
<reference evidence="11" key="1">
    <citation type="journal article" date="2019" name="Int. J. Syst. Evol. Microbiol.">
        <title>The Global Catalogue of Microorganisms (GCM) 10K type strain sequencing project: providing services to taxonomists for standard genome sequencing and annotation.</title>
        <authorList>
            <consortium name="The Broad Institute Genomics Platform"/>
            <consortium name="The Broad Institute Genome Sequencing Center for Infectious Disease"/>
            <person name="Wu L."/>
            <person name="Ma J."/>
        </authorList>
    </citation>
    <scope>NUCLEOTIDE SEQUENCE [LARGE SCALE GENOMIC DNA]</scope>
    <source>
        <strain evidence="11">CGMCC 1.18575</strain>
    </source>
</reference>
<evidence type="ECO:0000256" key="1">
    <source>
        <dbReference type="ARBA" id="ARBA00022448"/>
    </source>
</evidence>
<dbReference type="InterPro" id="IPR003593">
    <property type="entry name" value="AAA+_ATPase"/>
</dbReference>
<feature type="domain" description="ABC transporter" evidence="9">
    <location>
        <begin position="244"/>
        <end position="499"/>
    </location>
</feature>
<protein>
    <submittedName>
        <fullName evidence="10">Sugar ABC transporter ATP-binding protein</fullName>
    </submittedName>
</protein>
<evidence type="ECO:0000256" key="4">
    <source>
        <dbReference type="ARBA" id="ARBA00022737"/>
    </source>
</evidence>
<dbReference type="CDD" id="cd03216">
    <property type="entry name" value="ABC_Carb_Monos_I"/>
    <property type="match status" value="1"/>
</dbReference>
<keyword evidence="4" id="KW-0677">Repeat</keyword>
<accession>A0ABW0HME0</accession>
<evidence type="ECO:0000256" key="7">
    <source>
        <dbReference type="ARBA" id="ARBA00022967"/>
    </source>
</evidence>
<dbReference type="GO" id="GO:0005524">
    <property type="term" value="F:ATP binding"/>
    <property type="evidence" value="ECO:0007669"/>
    <property type="project" value="UniProtKB-KW"/>
</dbReference>
<proteinExistence type="predicted"/>
<evidence type="ECO:0000313" key="10">
    <source>
        <dbReference type="EMBL" id="MFC5401207.1"/>
    </source>
</evidence>
<dbReference type="SMART" id="SM00382">
    <property type="entry name" value="AAA"/>
    <property type="match status" value="2"/>
</dbReference>
<dbReference type="InterPro" id="IPR003439">
    <property type="entry name" value="ABC_transporter-like_ATP-bd"/>
</dbReference>
<comment type="caution">
    <text evidence="10">The sequence shown here is derived from an EMBL/GenBank/DDBJ whole genome shotgun (WGS) entry which is preliminary data.</text>
</comment>
<feature type="domain" description="ABC transporter" evidence="9">
    <location>
        <begin position="8"/>
        <end position="244"/>
    </location>
</feature>
<dbReference type="SUPFAM" id="SSF52540">
    <property type="entry name" value="P-loop containing nucleoside triphosphate hydrolases"/>
    <property type="match status" value="2"/>
</dbReference>
<keyword evidence="6 10" id="KW-0067">ATP-binding</keyword>
<evidence type="ECO:0000256" key="2">
    <source>
        <dbReference type="ARBA" id="ARBA00022475"/>
    </source>
</evidence>
<dbReference type="CDD" id="cd03215">
    <property type="entry name" value="ABC_Carb_Monos_II"/>
    <property type="match status" value="1"/>
</dbReference>
<keyword evidence="8" id="KW-0472">Membrane</keyword>
<keyword evidence="5" id="KW-0547">Nucleotide-binding</keyword>
<evidence type="ECO:0000256" key="3">
    <source>
        <dbReference type="ARBA" id="ARBA00022597"/>
    </source>
</evidence>
<evidence type="ECO:0000256" key="6">
    <source>
        <dbReference type="ARBA" id="ARBA00022840"/>
    </source>
</evidence>
<dbReference type="PANTHER" id="PTHR43790:SF3">
    <property type="entry name" value="D-ALLOSE IMPORT ATP-BINDING PROTEIN ALSA-RELATED"/>
    <property type="match status" value="1"/>
</dbReference>